<dbReference type="AlphaFoldDB" id="A0A0F3GM50"/>
<keyword evidence="2" id="KW-1185">Reference proteome</keyword>
<evidence type="ECO:0000313" key="2">
    <source>
        <dbReference type="Proteomes" id="UP000033423"/>
    </source>
</evidence>
<evidence type="ECO:0000313" key="1">
    <source>
        <dbReference type="EMBL" id="KJU83054.1"/>
    </source>
</evidence>
<name>A0A0F3GM50_9BACT</name>
<dbReference type="EMBL" id="LACI01002062">
    <property type="protein sequence ID" value="KJU83054.1"/>
    <property type="molecule type" value="Genomic_DNA"/>
</dbReference>
<sequence length="68" mass="8189">MEFKRPEEVAWIIICSLEQLSYHWPQKDSDKALDYLARLIVKDDFYYNEEATNIQNALTQRQKQLDKP</sequence>
<comment type="caution">
    <text evidence="1">The sequence shown here is derived from an EMBL/GenBank/DDBJ whole genome shotgun (WGS) entry which is preliminary data.</text>
</comment>
<gene>
    <name evidence="1" type="ORF">MBAV_004754</name>
</gene>
<reference evidence="1 2" key="1">
    <citation type="submission" date="2015-02" db="EMBL/GenBank/DDBJ databases">
        <title>Single-cell genomics of uncultivated deep-branching MTB reveals a conserved set of magnetosome genes.</title>
        <authorList>
            <person name="Kolinko S."/>
            <person name="Richter M."/>
            <person name="Glockner F.O."/>
            <person name="Brachmann A."/>
            <person name="Schuler D."/>
        </authorList>
    </citation>
    <scope>NUCLEOTIDE SEQUENCE [LARGE SCALE GENOMIC DNA]</scope>
    <source>
        <strain evidence="1">TM-1</strain>
    </source>
</reference>
<dbReference type="Proteomes" id="UP000033423">
    <property type="component" value="Unassembled WGS sequence"/>
</dbReference>
<accession>A0A0F3GM50</accession>
<organism evidence="1 2">
    <name type="scientific">Candidatus Magnetobacterium bavaricum</name>
    <dbReference type="NCBI Taxonomy" id="29290"/>
    <lineage>
        <taxon>Bacteria</taxon>
        <taxon>Pseudomonadati</taxon>
        <taxon>Nitrospirota</taxon>
        <taxon>Thermodesulfovibrionia</taxon>
        <taxon>Thermodesulfovibrionales</taxon>
        <taxon>Candidatus Magnetobacteriaceae</taxon>
        <taxon>Candidatus Magnetobacterium</taxon>
    </lineage>
</organism>
<proteinExistence type="predicted"/>
<protein>
    <submittedName>
        <fullName evidence="1">Uncharacterized protein</fullName>
    </submittedName>
</protein>